<name>A0A9P5BVZ9_COLSI</name>
<dbReference type="InterPro" id="IPR047122">
    <property type="entry name" value="Trans-enoyl_RdTase-like"/>
</dbReference>
<dbReference type="GO" id="GO:0016651">
    <property type="term" value="F:oxidoreductase activity, acting on NAD(P)H"/>
    <property type="evidence" value="ECO:0007669"/>
    <property type="project" value="InterPro"/>
</dbReference>
<dbReference type="InterPro" id="IPR013154">
    <property type="entry name" value="ADH-like_N"/>
</dbReference>
<dbReference type="InterPro" id="IPR036291">
    <property type="entry name" value="NAD(P)-bd_dom_sf"/>
</dbReference>
<reference evidence="4" key="1">
    <citation type="submission" date="2019-06" db="EMBL/GenBank/DDBJ databases">
        <authorList>
            <person name="Gan P."/>
            <person name="Shirasu K."/>
        </authorList>
    </citation>
    <scope>NUCLEOTIDE SEQUENCE [LARGE SCALE GENOMIC DNA]</scope>
    <source>
        <strain evidence="4">CAD2</strain>
    </source>
</reference>
<protein>
    <submittedName>
        <fullName evidence="4">Zinc-type alcohol dehydrogenase-like protein</fullName>
    </submittedName>
</protein>
<dbReference type="SUPFAM" id="SSF51735">
    <property type="entry name" value="NAD(P)-binding Rossmann-fold domains"/>
    <property type="match status" value="1"/>
</dbReference>
<evidence type="ECO:0000259" key="3">
    <source>
        <dbReference type="SMART" id="SM00829"/>
    </source>
</evidence>
<organism evidence="4 5">
    <name type="scientific">Colletotrichum siamense</name>
    <name type="common">Anthracnose fungus</name>
    <dbReference type="NCBI Taxonomy" id="690259"/>
    <lineage>
        <taxon>Eukaryota</taxon>
        <taxon>Fungi</taxon>
        <taxon>Dikarya</taxon>
        <taxon>Ascomycota</taxon>
        <taxon>Pezizomycotina</taxon>
        <taxon>Sordariomycetes</taxon>
        <taxon>Hypocreomycetidae</taxon>
        <taxon>Glomerellales</taxon>
        <taxon>Glomerellaceae</taxon>
        <taxon>Colletotrichum</taxon>
        <taxon>Colletotrichum gloeosporioides species complex</taxon>
    </lineage>
</organism>
<feature type="domain" description="Enoyl reductase (ER)" evidence="3">
    <location>
        <begin position="14"/>
        <end position="331"/>
    </location>
</feature>
<dbReference type="SUPFAM" id="SSF50129">
    <property type="entry name" value="GroES-like"/>
    <property type="match status" value="1"/>
</dbReference>
<dbReference type="Gene3D" id="3.90.180.10">
    <property type="entry name" value="Medium-chain alcohol dehydrogenases, catalytic domain"/>
    <property type="match status" value="1"/>
</dbReference>
<dbReference type="SMART" id="SM00829">
    <property type="entry name" value="PKS_ER"/>
    <property type="match status" value="1"/>
</dbReference>
<dbReference type="PANTHER" id="PTHR45348:SF2">
    <property type="entry name" value="ZINC-TYPE ALCOHOL DEHYDROGENASE-LIKE PROTEIN C2E1P3.01"/>
    <property type="match status" value="1"/>
</dbReference>
<dbReference type="AlphaFoldDB" id="A0A9P5BVZ9"/>
<dbReference type="InterPro" id="IPR011032">
    <property type="entry name" value="GroES-like_sf"/>
</dbReference>
<dbReference type="CDD" id="cd08249">
    <property type="entry name" value="enoyl_reductase_like"/>
    <property type="match status" value="1"/>
</dbReference>
<keyword evidence="2" id="KW-0560">Oxidoreductase</keyword>
<sequence>MEKWSTHKALVIHTLQQPPSIIERPTPVPKEDEILLKVSIVGLNPHDASGKRYGLFIKDNLPSPLGVDLVGEVVSYGRDVTQYQVGDRVFAFGSPFSPDSTGTQEYCVVPAWQSALLPKGISADEAATFPLNAMTMVFALFHETGLNLRSPFGADKNECDYSAESILVIGGGSATGNFGVQLARLAKFGNIIVVASKARESQLKGLGATTVIDRALDESQIENQIRDVVGDDLVFAVDCVGRGPGGQTLGVKALSSHKKGVLAALIKLGDVDESRIGSKSAGYVRNQVLCHTTKYPHITKEFWGVLPNLIENGTLQPTTFQVVDGLDVETVNNFLDNYSRGLGQTKPHFHLGNTF</sequence>
<dbReference type="Pfam" id="PF08240">
    <property type="entry name" value="ADH_N"/>
    <property type="match status" value="1"/>
</dbReference>
<dbReference type="PANTHER" id="PTHR45348">
    <property type="entry name" value="HYPOTHETICAL OXIDOREDUCTASE (EUROFUNG)"/>
    <property type="match status" value="1"/>
</dbReference>
<evidence type="ECO:0000313" key="5">
    <source>
        <dbReference type="Proteomes" id="UP000711996"/>
    </source>
</evidence>
<gene>
    <name evidence="4" type="ORF">CGCSCA2_v011426</name>
</gene>
<comment type="caution">
    <text evidence="4">The sequence shown here is derived from an EMBL/GenBank/DDBJ whole genome shotgun (WGS) entry which is preliminary data.</text>
</comment>
<evidence type="ECO:0000256" key="2">
    <source>
        <dbReference type="ARBA" id="ARBA00023002"/>
    </source>
</evidence>
<accession>A0A9P5BVZ9</accession>
<keyword evidence="5" id="KW-1185">Reference proteome</keyword>
<comment type="similarity">
    <text evidence="1">Belongs to the zinc-containing alcohol dehydrogenase family.</text>
</comment>
<dbReference type="EMBL" id="QPMT01000046">
    <property type="protein sequence ID" value="KAF4850188.1"/>
    <property type="molecule type" value="Genomic_DNA"/>
</dbReference>
<evidence type="ECO:0000256" key="1">
    <source>
        <dbReference type="ARBA" id="ARBA00008072"/>
    </source>
</evidence>
<evidence type="ECO:0000313" key="4">
    <source>
        <dbReference type="EMBL" id="KAF4850188.1"/>
    </source>
</evidence>
<dbReference type="Gene3D" id="3.40.50.720">
    <property type="entry name" value="NAD(P)-binding Rossmann-like Domain"/>
    <property type="match status" value="1"/>
</dbReference>
<dbReference type="Proteomes" id="UP000711996">
    <property type="component" value="Unassembled WGS sequence"/>
</dbReference>
<proteinExistence type="inferred from homology"/>
<dbReference type="OrthoDB" id="9992527at2759"/>
<dbReference type="InterPro" id="IPR020843">
    <property type="entry name" value="ER"/>
</dbReference>